<keyword evidence="2" id="KW-1185">Reference proteome</keyword>
<reference evidence="1" key="2">
    <citation type="submission" date="2020-09" db="EMBL/GenBank/DDBJ databases">
        <authorList>
            <person name="Sun Q."/>
            <person name="Kim S."/>
        </authorList>
    </citation>
    <scope>NUCLEOTIDE SEQUENCE</scope>
    <source>
        <strain evidence="1">KCTC 32501</strain>
    </source>
</reference>
<name>A0A8J3CNW4_9BURK</name>
<reference evidence="1" key="1">
    <citation type="journal article" date="2014" name="Int. J. Syst. Evol. Microbiol.">
        <title>Complete genome sequence of Corynebacterium casei LMG S-19264T (=DSM 44701T), isolated from a smear-ripened cheese.</title>
        <authorList>
            <consortium name="US DOE Joint Genome Institute (JGI-PGF)"/>
            <person name="Walter F."/>
            <person name="Albersmeier A."/>
            <person name="Kalinowski J."/>
            <person name="Ruckert C."/>
        </authorList>
    </citation>
    <scope>NUCLEOTIDE SEQUENCE</scope>
    <source>
        <strain evidence="1">KCTC 32501</strain>
    </source>
</reference>
<sequence>MIEINSPNDLFDRKNFTYDVDSKTTKLIEVLAPYTFQNKITCNLKGCHTPHKHGYLILIEDGRETNIGKDCGRTHFGENFVISRDLERKKRERLQQINKLLSIQAEKESLLKRLDELSNRPYGVAWAVRSKINLRKAIGQDVFNRLSERARRNNLTIQEEKERKPAEIKRLHELNPRSKREDHRYYQIDVGSFTSLDGIAFDFQNVYWENLDKDIKEILDCDTARLTTPQLRKLITKANNIEMVFEQLNTALSQLIRFFTPENFNLLRYLSLDDKEKDKLQKLAWNVNKGEASLGWLD</sequence>
<evidence type="ECO:0000313" key="2">
    <source>
        <dbReference type="Proteomes" id="UP000614287"/>
    </source>
</evidence>
<proteinExistence type="predicted"/>
<protein>
    <submittedName>
        <fullName evidence="1">Uncharacterized protein</fullName>
    </submittedName>
</protein>
<organism evidence="1 2">
    <name type="scientific">Formosimonas limnophila</name>
    <dbReference type="NCBI Taxonomy" id="1384487"/>
    <lineage>
        <taxon>Bacteria</taxon>
        <taxon>Pseudomonadati</taxon>
        <taxon>Pseudomonadota</taxon>
        <taxon>Betaproteobacteria</taxon>
        <taxon>Burkholderiales</taxon>
        <taxon>Burkholderiaceae</taxon>
        <taxon>Formosimonas</taxon>
    </lineage>
</organism>
<dbReference type="EMBL" id="BMZG01000011">
    <property type="protein sequence ID" value="GHA78207.1"/>
    <property type="molecule type" value="Genomic_DNA"/>
</dbReference>
<accession>A0A8J3CNW4</accession>
<dbReference type="AlphaFoldDB" id="A0A8J3CNW4"/>
<dbReference type="RefSeq" id="WP_189493728.1">
    <property type="nucleotide sequence ID" value="NZ_BMZG01000011.1"/>
</dbReference>
<evidence type="ECO:0000313" key="1">
    <source>
        <dbReference type="EMBL" id="GHA78207.1"/>
    </source>
</evidence>
<dbReference type="Proteomes" id="UP000614287">
    <property type="component" value="Unassembled WGS sequence"/>
</dbReference>
<comment type="caution">
    <text evidence="1">The sequence shown here is derived from an EMBL/GenBank/DDBJ whole genome shotgun (WGS) entry which is preliminary data.</text>
</comment>
<gene>
    <name evidence="1" type="ORF">GCM10009007_18980</name>
</gene>